<accession>A0A7R9HZ87</accession>
<gene>
    <name evidence="2" type="ORF">TBIB3V08_LOCUS4106</name>
</gene>
<reference evidence="2" key="1">
    <citation type="submission" date="2020-11" db="EMBL/GenBank/DDBJ databases">
        <authorList>
            <person name="Tran Van P."/>
        </authorList>
    </citation>
    <scope>NUCLEOTIDE SEQUENCE</scope>
</reference>
<sequence length="74" mass="7864">MAYNENEKGAIGVSQPSERGDGPQKVGNHWSSSTRLANYATEAGTWMSHVPFNVVVGCSEGVGEKRLEGGIGNR</sequence>
<dbReference type="EMBL" id="OD565386">
    <property type="protein sequence ID" value="CAD7441649.1"/>
    <property type="molecule type" value="Genomic_DNA"/>
</dbReference>
<name>A0A7R9HZ87_9NEOP</name>
<evidence type="ECO:0000313" key="2">
    <source>
        <dbReference type="EMBL" id="CAD7441649.1"/>
    </source>
</evidence>
<proteinExistence type="predicted"/>
<organism evidence="2">
    <name type="scientific">Timema bartmani</name>
    <dbReference type="NCBI Taxonomy" id="61472"/>
    <lineage>
        <taxon>Eukaryota</taxon>
        <taxon>Metazoa</taxon>
        <taxon>Ecdysozoa</taxon>
        <taxon>Arthropoda</taxon>
        <taxon>Hexapoda</taxon>
        <taxon>Insecta</taxon>
        <taxon>Pterygota</taxon>
        <taxon>Neoptera</taxon>
        <taxon>Polyneoptera</taxon>
        <taxon>Phasmatodea</taxon>
        <taxon>Timematodea</taxon>
        <taxon>Timematoidea</taxon>
        <taxon>Timematidae</taxon>
        <taxon>Timema</taxon>
    </lineage>
</organism>
<evidence type="ECO:0000256" key="1">
    <source>
        <dbReference type="SAM" id="MobiDB-lite"/>
    </source>
</evidence>
<dbReference type="AlphaFoldDB" id="A0A7R9HZ87"/>
<feature type="region of interest" description="Disordered" evidence="1">
    <location>
        <begin position="1"/>
        <end position="31"/>
    </location>
</feature>
<protein>
    <submittedName>
        <fullName evidence="2">Uncharacterized protein</fullName>
    </submittedName>
</protein>